<dbReference type="EMBL" id="JARQTW010000009">
    <property type="protein sequence ID" value="MDG2950119.1"/>
    <property type="molecule type" value="Genomic_DNA"/>
</dbReference>
<evidence type="ECO:0000313" key="3">
    <source>
        <dbReference type="Proteomes" id="UP001214976"/>
    </source>
</evidence>
<evidence type="ECO:0000259" key="1">
    <source>
        <dbReference type="SMART" id="SM00642"/>
    </source>
</evidence>
<dbReference type="Gene3D" id="3.20.20.80">
    <property type="entry name" value="Glycosidases"/>
    <property type="match status" value="1"/>
</dbReference>
<accession>A0AAW6QD23</accession>
<dbReference type="PANTHER" id="PTHR47786:SF2">
    <property type="entry name" value="GLYCOSYL HYDROLASE FAMILY 13 CATALYTIC DOMAIN-CONTAINING PROTEIN"/>
    <property type="match status" value="1"/>
</dbReference>
<dbReference type="InterPro" id="IPR006047">
    <property type="entry name" value="GH13_cat_dom"/>
</dbReference>
<protein>
    <submittedName>
        <fullName evidence="2">Alpha-amylase family glycosyl hydrolase</fullName>
    </submittedName>
</protein>
<sequence>MYLSVYQAKPYVELKHPEWAESAVIYQVNIRHFTKEGTFEAFRAHLPRLKDLEVDILWLMPIHPIGELNRKGSLGSPYAVKDYYAVNAEFGTAEDLRKLINDIHALGMFVILDWVANHSAWDNPLTQSHPEWYSKNKQGNFQPTPWYDWDDIIEFDYSNPGLRQYMTEAMKYWVINYGIDGFRCDVAGFVPTDFWNQVRFELDMIKPVFMLAEWESRDLHQKAFDMTYGWNLWDKLLAVANGRGYNQHAFPALVEYMAHDVKTFPRDAYRMLFTDNHDKNAWEGNQYLNFADALGVATVMTVLANGMPLVYSGQEAGLDRSLAFFDKDFIEWKPHPNAELYRTLFSLKHKNRALRNGQRGGEMIRIPNSGDKILSFYRESDGDRAVAILNFSDKRQMLKLQCDGIEGIYIDWFSQRSYQLEISHQVEIEPWGYIVLSQHKIDN</sequence>
<evidence type="ECO:0000313" key="2">
    <source>
        <dbReference type="EMBL" id="MDG2950119.1"/>
    </source>
</evidence>
<organism evidence="2 3">
    <name type="scientific">Exercitatus varius</name>
    <dbReference type="NCBI Taxonomy" id="67857"/>
    <lineage>
        <taxon>Bacteria</taxon>
        <taxon>Pseudomonadati</taxon>
        <taxon>Pseudomonadota</taxon>
        <taxon>Gammaproteobacteria</taxon>
        <taxon>Pasteurellales</taxon>
        <taxon>Pasteurellaceae</taxon>
        <taxon>Exercitatus</taxon>
    </lineage>
</organism>
<dbReference type="AlphaFoldDB" id="A0AAW6QD23"/>
<dbReference type="CDD" id="cd11313">
    <property type="entry name" value="AmyAc_arch_bac_AmyA"/>
    <property type="match status" value="1"/>
</dbReference>
<reference evidence="2" key="1">
    <citation type="submission" date="2023-03" db="EMBL/GenBank/DDBJ databases">
        <title>Classification of Bisgaard taxon 6 and taxon 10 as Exercitatus varius gen. nov., spec. nov.</title>
        <authorList>
            <person name="Christensen H."/>
        </authorList>
    </citation>
    <scope>NUCLEOTIDE SEQUENCE</scope>
    <source>
        <strain evidence="2">86116</strain>
    </source>
</reference>
<dbReference type="SUPFAM" id="SSF51445">
    <property type="entry name" value="(Trans)glycosidases"/>
    <property type="match status" value="1"/>
</dbReference>
<proteinExistence type="predicted"/>
<dbReference type="Gene3D" id="2.60.40.1180">
    <property type="entry name" value="Golgi alpha-mannosidase II"/>
    <property type="match status" value="1"/>
</dbReference>
<dbReference type="InterPro" id="IPR017853">
    <property type="entry name" value="GH"/>
</dbReference>
<keyword evidence="2" id="KW-0378">Hydrolase</keyword>
<dbReference type="Pfam" id="PF00128">
    <property type="entry name" value="Alpha-amylase"/>
    <property type="match status" value="1"/>
</dbReference>
<dbReference type="Proteomes" id="UP001214976">
    <property type="component" value="Unassembled WGS sequence"/>
</dbReference>
<dbReference type="InterPro" id="IPR013780">
    <property type="entry name" value="Glyco_hydro_b"/>
</dbReference>
<dbReference type="GO" id="GO:0005975">
    <property type="term" value="P:carbohydrate metabolic process"/>
    <property type="evidence" value="ECO:0007669"/>
    <property type="project" value="InterPro"/>
</dbReference>
<dbReference type="SMART" id="SM00642">
    <property type="entry name" value="Aamy"/>
    <property type="match status" value="1"/>
</dbReference>
<dbReference type="SUPFAM" id="SSF51011">
    <property type="entry name" value="Glycosyl hydrolase domain"/>
    <property type="match status" value="1"/>
</dbReference>
<feature type="domain" description="Glycosyl hydrolase family 13 catalytic" evidence="1">
    <location>
        <begin position="27"/>
        <end position="348"/>
    </location>
</feature>
<gene>
    <name evidence="2" type="ORF">P7M15_06230</name>
</gene>
<dbReference type="GO" id="GO:0016787">
    <property type="term" value="F:hydrolase activity"/>
    <property type="evidence" value="ECO:0007669"/>
    <property type="project" value="UniProtKB-KW"/>
</dbReference>
<name>A0AAW6QD23_9PAST</name>
<dbReference type="RefSeq" id="WP_317477191.1">
    <property type="nucleotide sequence ID" value="NZ_JARQTW010000009.1"/>
</dbReference>
<dbReference type="PANTHER" id="PTHR47786">
    <property type="entry name" value="ALPHA-1,4-GLUCAN:MALTOSE-1-PHOSPHATE MALTOSYLTRANSFERASE"/>
    <property type="match status" value="1"/>
</dbReference>
<comment type="caution">
    <text evidence="2">The sequence shown here is derived from an EMBL/GenBank/DDBJ whole genome shotgun (WGS) entry which is preliminary data.</text>
</comment>